<keyword evidence="2" id="KW-1185">Reference proteome</keyword>
<name>A0A428KEB3_9BACT</name>
<dbReference type="OrthoDB" id="1365577at2"/>
<reference evidence="1 2" key="1">
    <citation type="submission" date="2018-12" db="EMBL/GenBank/DDBJ databases">
        <authorList>
            <person name="Feng G."/>
            <person name="Zhu H."/>
        </authorList>
    </citation>
    <scope>NUCLEOTIDE SEQUENCE [LARGE SCALE GENOMIC DNA]</scope>
    <source>
        <strain evidence="1 2">LMG 26000</strain>
    </source>
</reference>
<dbReference type="Proteomes" id="UP000270291">
    <property type="component" value="Unassembled WGS sequence"/>
</dbReference>
<gene>
    <name evidence="1" type="ORF">EI293_09615</name>
</gene>
<proteinExistence type="predicted"/>
<dbReference type="AlphaFoldDB" id="A0A428KEB3"/>
<protein>
    <submittedName>
        <fullName evidence="1">Uncharacterized protein</fullName>
    </submittedName>
</protein>
<sequence length="84" mass="10031">MRYYKRYWEETTGDIATDNWGTSCFYFETDEQLCVQRQLQVFGNGQVLKYDINYVEDKLGGLSEAPLDIDFVPYEIIKEEFEQH</sequence>
<dbReference type="EMBL" id="RWIU01000002">
    <property type="protein sequence ID" value="RSK44756.1"/>
    <property type="molecule type" value="Genomic_DNA"/>
</dbReference>
<evidence type="ECO:0000313" key="2">
    <source>
        <dbReference type="Proteomes" id="UP000270291"/>
    </source>
</evidence>
<evidence type="ECO:0000313" key="1">
    <source>
        <dbReference type="EMBL" id="RSK44756.1"/>
    </source>
</evidence>
<accession>A0A428KEB3</accession>
<dbReference type="RefSeq" id="WP_125436950.1">
    <property type="nucleotide sequence ID" value="NZ_RWIU01000002.1"/>
</dbReference>
<comment type="caution">
    <text evidence="1">The sequence shown here is derived from an EMBL/GenBank/DDBJ whole genome shotgun (WGS) entry which is preliminary data.</text>
</comment>
<organism evidence="1 2">
    <name type="scientific">Hymenobacter perfusus</name>
    <dbReference type="NCBI Taxonomy" id="1236770"/>
    <lineage>
        <taxon>Bacteria</taxon>
        <taxon>Pseudomonadati</taxon>
        <taxon>Bacteroidota</taxon>
        <taxon>Cytophagia</taxon>
        <taxon>Cytophagales</taxon>
        <taxon>Hymenobacteraceae</taxon>
        <taxon>Hymenobacter</taxon>
    </lineage>
</organism>